<evidence type="ECO:0000259" key="1">
    <source>
        <dbReference type="Pfam" id="PF01973"/>
    </source>
</evidence>
<dbReference type="Pfam" id="PF01973">
    <property type="entry name" value="MptE-like"/>
    <property type="match status" value="1"/>
</dbReference>
<dbReference type="PANTHER" id="PTHR41786:SF1">
    <property type="entry name" value="6-HYDROXYMETHYLPTERIN DIPHOSPHOKINASE MPTE-LIKE DOMAIN-CONTAINING PROTEIN"/>
    <property type="match status" value="1"/>
</dbReference>
<reference evidence="3" key="1">
    <citation type="submission" date="2009-12" db="EMBL/GenBank/DDBJ databases">
        <title>Complete sequence of Treponema azotonutricium strain ZAS-9.</title>
        <authorList>
            <person name="Tetu S.G."/>
            <person name="Matson E."/>
            <person name="Ren Q."/>
            <person name="Seshadri R."/>
            <person name="Elbourne L."/>
            <person name="Hassan K.A."/>
            <person name="Durkin A."/>
            <person name="Radune D."/>
            <person name="Mohamoud Y."/>
            <person name="Shay R."/>
            <person name="Jin S."/>
            <person name="Zhang X."/>
            <person name="Lucey K."/>
            <person name="Ballor N.R."/>
            <person name="Ottesen E."/>
            <person name="Rosenthal R."/>
            <person name="Allen A."/>
            <person name="Leadbetter J.R."/>
            <person name="Paulsen I.T."/>
        </authorList>
    </citation>
    <scope>NUCLEOTIDE SEQUENCE [LARGE SCALE GENOMIC DNA]</scope>
    <source>
        <strain evidence="3">ATCC BAA-888 / DSM 13862 / ZAS-9</strain>
    </source>
</reference>
<keyword evidence="3" id="KW-1185">Reference proteome</keyword>
<evidence type="ECO:0000313" key="3">
    <source>
        <dbReference type="Proteomes" id="UP000009222"/>
    </source>
</evidence>
<proteinExistence type="predicted"/>
<dbReference type="KEGG" id="taz:TREAZ_0409"/>
<protein>
    <recommendedName>
        <fullName evidence="1">6-hydroxymethylpterin diphosphokinase MptE-like domain-containing protein</fullName>
    </recommendedName>
</protein>
<sequence length="479" mass="52850">MQQGNIKSLHSRYNPHGEAEKYLNTLAFNPKVKVFLLIEPGLGYLVPLLRKRNQKAKILALHAANPAQFGNYPKENRPDASWLPESQLSLQEFLESEIPDLEGAEIKVIEWRPSLSLYGESYVQLLSEAAKFIKRIDANARTVKAFGLKWFKNFFRNINIIGQAVFPVTLDFPIVMTGAGPGLEDTIPLIRENRSALFVLAVSSSVASLKAAGIKPDLVLGTDGGNWALLHFHECFRGEASNQAIAASLSAALPSQCGESPVLTISDSSLWQDLVLKGLGIPYISLAQRGTVTATALDLAFYLTRGTVFFTGVDLSNKDIRTHARPYSFDMLWEEKSCRLNPFYSQIFSRSEDIKTGGSHSIYASWFKTQLEAYPKRLYSLGPNNPVFENLAVSSLGKALEAKGNSLSPIKTKTLSFPENPAKTGAKILKSALINPLYTARLIEELCPLLCPEEAPISLDELGESLMAVLKPYWGQGRE</sequence>
<dbReference type="AlphaFoldDB" id="F5YCW5"/>
<dbReference type="EMBL" id="CP001841">
    <property type="protein sequence ID" value="AEF82283.1"/>
    <property type="molecule type" value="Genomic_DNA"/>
</dbReference>
<organism evidence="2 3">
    <name type="scientific">Leadbettera azotonutricia (strain ATCC BAA-888 / DSM 13862 / ZAS-9)</name>
    <name type="common">Treponema azotonutricium</name>
    <dbReference type="NCBI Taxonomy" id="545695"/>
    <lineage>
        <taxon>Bacteria</taxon>
        <taxon>Pseudomonadati</taxon>
        <taxon>Spirochaetota</taxon>
        <taxon>Spirochaetia</taxon>
        <taxon>Spirochaetales</taxon>
        <taxon>Breznakiellaceae</taxon>
        <taxon>Leadbettera</taxon>
    </lineage>
</organism>
<feature type="domain" description="6-hydroxymethylpterin diphosphokinase MptE-like" evidence="1">
    <location>
        <begin position="171"/>
        <end position="318"/>
    </location>
</feature>
<evidence type="ECO:0000313" key="2">
    <source>
        <dbReference type="EMBL" id="AEF82283.1"/>
    </source>
</evidence>
<dbReference type="OrthoDB" id="304932at2"/>
<dbReference type="PANTHER" id="PTHR41786">
    <property type="entry name" value="MOTILITY ACCESSORY FACTOR MAF"/>
    <property type="match status" value="1"/>
</dbReference>
<dbReference type="HOGENOM" id="CLU_037954_1_0_12"/>
<accession>F5YCW5</accession>
<dbReference type="InParanoid" id="F5YCW5"/>
<dbReference type="eggNOG" id="COG2604">
    <property type="taxonomic scope" value="Bacteria"/>
</dbReference>
<reference evidence="2 3" key="2">
    <citation type="journal article" date="2011" name="ISME J.">
        <title>RNA-seq reveals cooperative metabolic interactions between two termite-gut spirochete species in co-culture.</title>
        <authorList>
            <person name="Rosenthal A.Z."/>
            <person name="Matson E.G."/>
            <person name="Eldar A."/>
            <person name="Leadbetter J.R."/>
        </authorList>
    </citation>
    <scope>NUCLEOTIDE SEQUENCE [LARGE SCALE GENOMIC DNA]</scope>
    <source>
        <strain evidence="3">ATCC BAA-888 / DSM 13862 / ZAS-9</strain>
    </source>
</reference>
<dbReference type="Proteomes" id="UP000009222">
    <property type="component" value="Chromosome"/>
</dbReference>
<name>F5YCW5_LEAAZ</name>
<dbReference type="STRING" id="545695.TREAZ_0409"/>
<gene>
    <name evidence="2" type="ordered locus">TREAZ_0409</name>
</gene>
<dbReference type="InterPro" id="IPR002826">
    <property type="entry name" value="MptE-like"/>
</dbReference>